<accession>A0A8S1E5Z4</accession>
<dbReference type="EMBL" id="CADEPM010000001">
    <property type="protein sequence ID" value="CAB3396858.1"/>
    <property type="molecule type" value="Genomic_DNA"/>
</dbReference>
<evidence type="ECO:0000313" key="2">
    <source>
        <dbReference type="EMBL" id="CAB3396858.1"/>
    </source>
</evidence>
<protein>
    <recommendedName>
        <fullName evidence="4">DUF38 domain-containing protein</fullName>
    </recommendedName>
</protein>
<keyword evidence="1" id="KW-0732">Signal</keyword>
<organism evidence="2 3">
    <name type="scientific">Caenorhabditis bovis</name>
    <dbReference type="NCBI Taxonomy" id="2654633"/>
    <lineage>
        <taxon>Eukaryota</taxon>
        <taxon>Metazoa</taxon>
        <taxon>Ecdysozoa</taxon>
        <taxon>Nematoda</taxon>
        <taxon>Chromadorea</taxon>
        <taxon>Rhabditida</taxon>
        <taxon>Rhabditina</taxon>
        <taxon>Rhabditomorpha</taxon>
        <taxon>Rhabditoidea</taxon>
        <taxon>Rhabditidae</taxon>
        <taxon>Peloderinae</taxon>
        <taxon>Caenorhabditis</taxon>
    </lineage>
</organism>
<evidence type="ECO:0008006" key="4">
    <source>
        <dbReference type="Google" id="ProtNLM"/>
    </source>
</evidence>
<dbReference type="OrthoDB" id="5798459at2759"/>
<proteinExistence type="predicted"/>
<gene>
    <name evidence="2" type="ORF">CBOVIS_LOCUS356</name>
</gene>
<dbReference type="AlphaFoldDB" id="A0A8S1E5Z4"/>
<comment type="caution">
    <text evidence="2">The sequence shown here is derived from an EMBL/GenBank/DDBJ whole genome shotgun (WGS) entry which is preliminary data.</text>
</comment>
<evidence type="ECO:0000256" key="1">
    <source>
        <dbReference type="SAM" id="SignalP"/>
    </source>
</evidence>
<evidence type="ECO:0000313" key="3">
    <source>
        <dbReference type="Proteomes" id="UP000494206"/>
    </source>
</evidence>
<keyword evidence="3" id="KW-1185">Reference proteome</keyword>
<reference evidence="2 3" key="1">
    <citation type="submission" date="2020-04" db="EMBL/GenBank/DDBJ databases">
        <authorList>
            <person name="Laetsch R D."/>
            <person name="Stevens L."/>
            <person name="Kumar S."/>
            <person name="Blaxter L. M."/>
        </authorList>
    </citation>
    <scope>NUCLEOTIDE SEQUENCE [LARGE SCALE GENOMIC DNA]</scope>
</reference>
<feature type="chain" id="PRO_5035850322" description="DUF38 domain-containing protein" evidence="1">
    <location>
        <begin position="16"/>
        <end position="230"/>
    </location>
</feature>
<dbReference type="Proteomes" id="UP000494206">
    <property type="component" value="Unassembled WGS sequence"/>
</dbReference>
<name>A0A8S1E5Z4_9PELO</name>
<feature type="signal peptide" evidence="1">
    <location>
        <begin position="1"/>
        <end position="15"/>
    </location>
</feature>
<sequence length="230" mass="25895">MQFLLIIPLIRFVLSHDAFFALMVTNNAVIQQVTQIQTNLTQANPQFVKYLHNSSFLFVKLNSIQFDDQNKPRLDNLINYLPKNLCNISYSVPVLFAGTTIQKNRTLIGKMNAMSSQVITTVHSEINRQLNQSQINATDVFDIYSPKMDLLELDDSKHDDLLQIMTNRTADFHLSAGDFVKEIVLLNASTSSGSFHDVLARAPLAPCANISDFKIHLLTNNRVPIGLAYI</sequence>